<name>A0A0F9BCI4_9ZZZZ</name>
<proteinExistence type="predicted"/>
<reference evidence="1" key="1">
    <citation type="journal article" date="2015" name="Nature">
        <title>Complex archaea that bridge the gap between prokaryotes and eukaryotes.</title>
        <authorList>
            <person name="Spang A."/>
            <person name="Saw J.H."/>
            <person name="Jorgensen S.L."/>
            <person name="Zaremba-Niedzwiedzka K."/>
            <person name="Martijn J."/>
            <person name="Lind A.E."/>
            <person name="van Eijk R."/>
            <person name="Schleper C."/>
            <person name="Guy L."/>
            <person name="Ettema T.J."/>
        </authorList>
    </citation>
    <scope>NUCLEOTIDE SEQUENCE</scope>
</reference>
<protein>
    <submittedName>
        <fullName evidence="1">Uncharacterized protein</fullName>
    </submittedName>
</protein>
<dbReference type="AlphaFoldDB" id="A0A0F9BCI4"/>
<evidence type="ECO:0000313" key="1">
    <source>
        <dbReference type="EMBL" id="KKL11557.1"/>
    </source>
</evidence>
<gene>
    <name evidence="1" type="ORF">LCGC14_2544630</name>
</gene>
<accession>A0A0F9BCI4</accession>
<organism evidence="1">
    <name type="scientific">marine sediment metagenome</name>
    <dbReference type="NCBI Taxonomy" id="412755"/>
    <lineage>
        <taxon>unclassified sequences</taxon>
        <taxon>metagenomes</taxon>
        <taxon>ecological metagenomes</taxon>
    </lineage>
</organism>
<dbReference type="EMBL" id="LAZR01041603">
    <property type="protein sequence ID" value="KKL11557.1"/>
    <property type="molecule type" value="Genomic_DNA"/>
</dbReference>
<comment type="caution">
    <text evidence="1">The sequence shown here is derived from an EMBL/GenBank/DDBJ whole genome shotgun (WGS) entry which is preliminary data.</text>
</comment>
<sequence length="53" mass="6092">MIKDSMVTKLGESMERLSKLVSENLGWPVNFSLIENNHKEHFRTCLSQTGVKK</sequence>